<feature type="binding site" evidence="7">
    <location>
        <position position="77"/>
    </location>
    <ligand>
        <name>L-aspartate</name>
        <dbReference type="ChEBI" id="CHEBI:29991"/>
    </ligand>
</feature>
<dbReference type="InterPro" id="IPR006131">
    <property type="entry name" value="Asp_carbamoyltransf_Asp/Orn-bd"/>
</dbReference>
<feature type="binding site" evidence="7">
    <location>
        <position position="129"/>
    </location>
    <ligand>
        <name>carbamoyl phosphate</name>
        <dbReference type="ChEBI" id="CHEBI:58228"/>
    </ligand>
</feature>
<dbReference type="InterPro" id="IPR036901">
    <property type="entry name" value="Asp/Orn_carbamoylTrfase_sf"/>
</dbReference>
<dbReference type="Gene3D" id="3.40.50.1370">
    <property type="entry name" value="Aspartate/ornithine carbamoyltransferase"/>
    <property type="match status" value="2"/>
</dbReference>
<feature type="domain" description="Aspartate/ornithine carbamoyltransferase carbamoyl-P binding" evidence="9">
    <location>
        <begin position="3"/>
        <end position="139"/>
    </location>
</feature>
<comment type="subunit">
    <text evidence="7">Heterododecamer (2C3:3R2) of six catalytic PyrB chains organized as two trimers (C3), and six regulatory PyrI chains organized as three dimers (R2).</text>
</comment>
<evidence type="ECO:0000259" key="9">
    <source>
        <dbReference type="Pfam" id="PF02729"/>
    </source>
</evidence>
<dbReference type="SUPFAM" id="SSF53671">
    <property type="entry name" value="Aspartate/ornithine carbamoyltransferase"/>
    <property type="match status" value="1"/>
</dbReference>
<evidence type="ECO:0000256" key="7">
    <source>
        <dbReference type="HAMAP-Rule" id="MF_00001"/>
    </source>
</evidence>
<feature type="binding site" evidence="7">
    <location>
        <position position="248"/>
    </location>
    <ligand>
        <name>carbamoyl phosphate</name>
        <dbReference type="ChEBI" id="CHEBI:58228"/>
    </ligand>
</feature>
<dbReference type="PROSITE" id="PS00097">
    <property type="entry name" value="CARBAMOYLTRANSFERASE"/>
    <property type="match status" value="1"/>
</dbReference>
<dbReference type="EMBL" id="JACSQY010000001">
    <property type="protein sequence ID" value="MBD7907192.1"/>
    <property type="molecule type" value="Genomic_DNA"/>
</dbReference>
<feature type="binding site" evidence="7">
    <location>
        <position position="49"/>
    </location>
    <ligand>
        <name>carbamoyl phosphate</name>
        <dbReference type="ChEBI" id="CHEBI:58228"/>
    </ligand>
</feature>
<evidence type="ECO:0000313" key="11">
    <source>
        <dbReference type="Proteomes" id="UP000659496"/>
    </source>
</evidence>
<keyword evidence="4 7" id="KW-0665">Pyrimidine biosynthesis</keyword>
<evidence type="ECO:0000256" key="5">
    <source>
        <dbReference type="ARBA" id="ARBA00043884"/>
    </source>
</evidence>
<dbReference type="GO" id="GO:0004070">
    <property type="term" value="F:aspartate carbamoyltransferase activity"/>
    <property type="evidence" value="ECO:0007669"/>
    <property type="project" value="UniProtKB-EC"/>
</dbReference>
<dbReference type="PANTHER" id="PTHR45753">
    <property type="entry name" value="ORNITHINE CARBAMOYLTRANSFERASE, MITOCHONDRIAL"/>
    <property type="match status" value="1"/>
</dbReference>
<feature type="binding site" evidence="7">
    <location>
        <position position="249"/>
    </location>
    <ligand>
        <name>carbamoyl phosphate</name>
        <dbReference type="ChEBI" id="CHEBI:58228"/>
    </ligand>
</feature>
<comment type="catalytic activity">
    <reaction evidence="6 7">
        <text>carbamoyl phosphate + L-aspartate = N-carbamoyl-L-aspartate + phosphate + H(+)</text>
        <dbReference type="Rhea" id="RHEA:20013"/>
        <dbReference type="ChEBI" id="CHEBI:15378"/>
        <dbReference type="ChEBI" id="CHEBI:29991"/>
        <dbReference type="ChEBI" id="CHEBI:32814"/>
        <dbReference type="ChEBI" id="CHEBI:43474"/>
        <dbReference type="ChEBI" id="CHEBI:58228"/>
        <dbReference type="EC" id="2.1.3.2"/>
    </reaction>
</comment>
<dbReference type="InterPro" id="IPR006130">
    <property type="entry name" value="Asp/Orn_carbamoylTrfase"/>
</dbReference>
<feature type="binding site" evidence="7">
    <location>
        <position position="159"/>
    </location>
    <ligand>
        <name>L-aspartate</name>
        <dbReference type="ChEBI" id="CHEBI:29991"/>
    </ligand>
</feature>
<accession>A0ABR8PGA0</accession>
<organism evidence="10 11">
    <name type="scientific">Sporosarcina gallistercoris</name>
    <dbReference type="NCBI Taxonomy" id="2762245"/>
    <lineage>
        <taxon>Bacteria</taxon>
        <taxon>Bacillati</taxon>
        <taxon>Bacillota</taxon>
        <taxon>Bacilli</taxon>
        <taxon>Bacillales</taxon>
        <taxon>Caryophanaceae</taxon>
        <taxon>Sporosarcina</taxon>
    </lineage>
</organism>
<keyword evidence="3 7" id="KW-0808">Transferase</keyword>
<comment type="pathway">
    <text evidence="1 7">Pyrimidine metabolism; UMP biosynthesis via de novo pathway; (S)-dihydroorotate from bicarbonate: step 2/3.</text>
</comment>
<dbReference type="NCBIfam" id="TIGR00670">
    <property type="entry name" value="asp_carb_tr"/>
    <property type="match status" value="1"/>
</dbReference>
<comment type="similarity">
    <text evidence="2 7">Belongs to the aspartate/ornithine carbamoyltransferase superfamily. ATCase family.</text>
</comment>
<evidence type="ECO:0000256" key="3">
    <source>
        <dbReference type="ARBA" id="ARBA00022679"/>
    </source>
</evidence>
<dbReference type="Pfam" id="PF00185">
    <property type="entry name" value="OTCace"/>
    <property type="match status" value="1"/>
</dbReference>
<dbReference type="RefSeq" id="WP_191688343.1">
    <property type="nucleotide sequence ID" value="NZ_JACSQY010000001.1"/>
</dbReference>
<evidence type="ECO:0000313" key="10">
    <source>
        <dbReference type="EMBL" id="MBD7907192.1"/>
    </source>
</evidence>
<name>A0ABR8PGA0_9BACL</name>
<gene>
    <name evidence="7" type="primary">pyrB</name>
    <name evidence="10" type="ORF">H9659_02430</name>
</gene>
<feature type="domain" description="Aspartate/ornithine carbamoyltransferase Asp/Orn-binding" evidence="8">
    <location>
        <begin position="145"/>
        <end position="285"/>
    </location>
</feature>
<dbReference type="PRINTS" id="PR00100">
    <property type="entry name" value="AOTCASE"/>
</dbReference>
<dbReference type="InterPro" id="IPR002082">
    <property type="entry name" value="Asp_carbamoyltransf"/>
</dbReference>
<feature type="binding site" evidence="7">
    <location>
        <position position="126"/>
    </location>
    <ligand>
        <name>carbamoyl phosphate</name>
        <dbReference type="ChEBI" id="CHEBI:58228"/>
    </ligand>
</feature>
<dbReference type="NCBIfam" id="NF002032">
    <property type="entry name" value="PRK00856.1"/>
    <property type="match status" value="1"/>
</dbReference>
<comment type="caution">
    <text evidence="10">The sequence shown here is derived from an EMBL/GenBank/DDBJ whole genome shotgun (WGS) entry which is preliminary data.</text>
</comment>
<reference evidence="10 11" key="1">
    <citation type="submission" date="2020-08" db="EMBL/GenBank/DDBJ databases">
        <title>A Genomic Blueprint of the Chicken Gut Microbiome.</title>
        <authorList>
            <person name="Gilroy R."/>
            <person name="Ravi A."/>
            <person name="Getino M."/>
            <person name="Pursley I."/>
            <person name="Horton D.L."/>
            <person name="Alikhan N.-F."/>
            <person name="Baker D."/>
            <person name="Gharbi K."/>
            <person name="Hall N."/>
            <person name="Watson M."/>
            <person name="Adriaenssens E.M."/>
            <person name="Foster-Nyarko E."/>
            <person name="Jarju S."/>
            <person name="Secka A."/>
            <person name="Antonio M."/>
            <person name="Oren A."/>
            <person name="Chaudhuri R."/>
            <person name="La Ragione R.M."/>
            <person name="Hildebrand F."/>
            <person name="Pallen M.J."/>
        </authorList>
    </citation>
    <scope>NUCLEOTIDE SEQUENCE [LARGE SCALE GENOMIC DNA]</scope>
    <source>
        <strain evidence="10 11">Sa3CUA8</strain>
    </source>
</reference>
<comment type="function">
    <text evidence="5 7">Catalyzes the condensation of carbamoyl phosphate and aspartate to form carbamoyl aspartate and inorganic phosphate, the committed step in the de novo pyrimidine nucleotide biosynthesis pathway.</text>
</comment>
<dbReference type="PANTHER" id="PTHR45753:SF6">
    <property type="entry name" value="ASPARTATE CARBAMOYLTRANSFERASE"/>
    <property type="match status" value="1"/>
</dbReference>
<feature type="binding site" evidence="7">
    <location>
        <position position="207"/>
    </location>
    <ligand>
        <name>L-aspartate</name>
        <dbReference type="ChEBI" id="CHEBI:29991"/>
    </ligand>
</feature>
<evidence type="ECO:0000256" key="6">
    <source>
        <dbReference type="ARBA" id="ARBA00048859"/>
    </source>
</evidence>
<dbReference type="EC" id="2.1.3.2" evidence="7"/>
<evidence type="ECO:0000259" key="8">
    <source>
        <dbReference type="Pfam" id="PF00185"/>
    </source>
</evidence>
<dbReference type="InterPro" id="IPR006132">
    <property type="entry name" value="Asp/Orn_carbamoyltranf_P-bd"/>
</dbReference>
<proteinExistence type="inferred from homology"/>
<protein>
    <recommendedName>
        <fullName evidence="7">Aspartate carbamoyltransferase</fullName>
        <ecNumber evidence="7">2.1.3.2</ecNumber>
    </recommendedName>
    <alternativeName>
        <fullName evidence="7">Aspartate transcarbamylase</fullName>
        <shortName evidence="7">ATCase</shortName>
    </alternativeName>
</protein>
<dbReference type="HAMAP" id="MF_00001">
    <property type="entry name" value="Asp_carb_tr"/>
    <property type="match status" value="1"/>
</dbReference>
<feature type="binding site" evidence="7">
    <location>
        <position position="99"/>
    </location>
    <ligand>
        <name>carbamoyl phosphate</name>
        <dbReference type="ChEBI" id="CHEBI:58228"/>
    </ligand>
</feature>
<feature type="binding site" evidence="7">
    <location>
        <position position="50"/>
    </location>
    <ligand>
        <name>carbamoyl phosphate</name>
        <dbReference type="ChEBI" id="CHEBI:58228"/>
    </ligand>
</feature>
<dbReference type="Pfam" id="PF02729">
    <property type="entry name" value="OTCace_N"/>
    <property type="match status" value="1"/>
</dbReference>
<evidence type="ECO:0000256" key="4">
    <source>
        <dbReference type="ARBA" id="ARBA00022975"/>
    </source>
</evidence>
<dbReference type="PRINTS" id="PR00101">
    <property type="entry name" value="ATCASE"/>
</dbReference>
<evidence type="ECO:0000256" key="2">
    <source>
        <dbReference type="ARBA" id="ARBA00008896"/>
    </source>
</evidence>
<evidence type="ECO:0000256" key="1">
    <source>
        <dbReference type="ARBA" id="ARBA00004852"/>
    </source>
</evidence>
<sequence length="303" mass="34194">MDNLLTMKQFNEENIMEILNYAEYLKRHGIRELPGKYLVSNLFFEPSTRTKLSFEIAERKLGLEIIQFDPGHSSTTKGETLFDTVRTLEALGVNAVVIRHPEKEYYKQLEGIKIPVFNGGDGTGQHPSQSLLDLFTIKEEFGYFEGLNVVIAGDLSHSRVAASNAEALQKLGANVQYLCPDEWSGDYETVTSWDDVIEQADVVMLLRVQHERHNEEMSFTKEEYHAQYGLTAERAAMMKEDAIIMHPAPINWGVEIAESLTTHPKLRVYEAVENGVYIRAAAMDMILRGGNVHAQAAPKYLAI</sequence>
<keyword evidence="11" id="KW-1185">Reference proteome</keyword>
<dbReference type="Proteomes" id="UP000659496">
    <property type="component" value="Unassembled WGS sequence"/>
</dbReference>